<evidence type="ECO:0000313" key="3">
    <source>
        <dbReference type="Proteomes" id="UP001225906"/>
    </source>
</evidence>
<dbReference type="NCBIfam" id="NF047646">
    <property type="entry name" value="REP_Tyr_transpos"/>
    <property type="match status" value="1"/>
</dbReference>
<dbReference type="InterPro" id="IPR036515">
    <property type="entry name" value="Transposase_17_sf"/>
</dbReference>
<dbReference type="Proteomes" id="UP001225906">
    <property type="component" value="Unassembled WGS sequence"/>
</dbReference>
<dbReference type="EMBL" id="JAVCAP010000031">
    <property type="protein sequence ID" value="MDP8568672.1"/>
    <property type="molecule type" value="Genomic_DNA"/>
</dbReference>
<reference evidence="3" key="1">
    <citation type="journal article" date="2019" name="Int. J. Syst. Evol. Microbiol.">
        <title>The Global Catalogue of Microorganisms (GCM) 10K type strain sequencing project: providing services to taxonomists for standard genome sequencing and annotation.</title>
        <authorList>
            <consortium name="The Broad Institute Genomics Platform"/>
            <consortium name="The Broad Institute Genome Sequencing Center for Infectious Disease"/>
            <person name="Wu L."/>
            <person name="Ma J."/>
        </authorList>
    </citation>
    <scope>NUCLEOTIDE SEQUENCE [LARGE SCALE GENOMIC DNA]</scope>
    <source>
        <strain evidence="3">VKM B-3159</strain>
    </source>
</reference>
<gene>
    <name evidence="2" type="ORF">Q9291_12510</name>
</gene>
<protein>
    <submittedName>
        <fullName evidence="2">Transposase</fullName>
    </submittedName>
</protein>
<proteinExistence type="predicted"/>
<dbReference type="Gene3D" id="3.30.70.1290">
    <property type="entry name" value="Transposase IS200-like"/>
    <property type="match status" value="1"/>
</dbReference>
<dbReference type="PANTHER" id="PTHR34322">
    <property type="entry name" value="TRANSPOSASE, Y1_TNP DOMAIN-CONTAINING"/>
    <property type="match status" value="1"/>
</dbReference>
<dbReference type="RefSeq" id="WP_306390414.1">
    <property type="nucleotide sequence ID" value="NZ_JAVCAP010000031.1"/>
</dbReference>
<accession>A0ABT9JVT4</accession>
<dbReference type="SMART" id="SM01321">
    <property type="entry name" value="Y1_Tnp"/>
    <property type="match status" value="1"/>
</dbReference>
<dbReference type="SUPFAM" id="SSF143422">
    <property type="entry name" value="Transposase IS200-like"/>
    <property type="match status" value="1"/>
</dbReference>
<dbReference type="PANTHER" id="PTHR34322:SF2">
    <property type="entry name" value="TRANSPOSASE IS200-LIKE DOMAIN-CONTAINING PROTEIN"/>
    <property type="match status" value="1"/>
</dbReference>
<feature type="domain" description="Transposase IS200-like" evidence="1">
    <location>
        <begin position="9"/>
        <end position="123"/>
    </location>
</feature>
<name>A0ABT9JVT4_9PROT</name>
<comment type="caution">
    <text evidence="2">The sequence shown here is derived from an EMBL/GenBank/DDBJ whole genome shotgun (WGS) entry which is preliminary data.</text>
</comment>
<organism evidence="2 3">
    <name type="scientific">Methylophilus aquaticus</name>
    <dbReference type="NCBI Taxonomy" id="1971610"/>
    <lineage>
        <taxon>Bacteria</taxon>
        <taxon>Pseudomonadati</taxon>
        <taxon>Pseudomonadota</taxon>
        <taxon>Betaproteobacteria</taxon>
        <taxon>Nitrosomonadales</taxon>
        <taxon>Methylophilaceae</taxon>
        <taxon>Methylophilus</taxon>
    </lineage>
</organism>
<dbReference type="Pfam" id="PF01797">
    <property type="entry name" value="Y1_Tnp"/>
    <property type="match status" value="1"/>
</dbReference>
<keyword evidence="3" id="KW-1185">Reference proteome</keyword>
<sequence>MSRPVRIAFPGALYHVTARGDRREDIVEDDEDRRVFLQTLEKVIRQFNWLCYAWCLMDNHYHLLIQTPDGNLSKGMRQLNGVYTQASNRRHRRVGHLFQGRFKAILVDSDAYLLELSRYVVLNPVRAGMVETPAEWAWSSYSATVGLTAPTAWLALDDLLATFAEQRSLAQSRYAQFVAEGMQADSPWQQIKGQVFLGDEAFVQRMQECLTAEHRDDVQILFVQRRPLPPSLRQIQNETPDRNAAIRRAYATGAYSYQDIADYFEIHFTTVGRVVRQAM</sequence>
<dbReference type="InterPro" id="IPR002686">
    <property type="entry name" value="Transposase_17"/>
</dbReference>
<evidence type="ECO:0000259" key="1">
    <source>
        <dbReference type="SMART" id="SM01321"/>
    </source>
</evidence>
<evidence type="ECO:0000313" key="2">
    <source>
        <dbReference type="EMBL" id="MDP8568672.1"/>
    </source>
</evidence>